<dbReference type="InterPro" id="IPR002921">
    <property type="entry name" value="Fungal_lipase-type"/>
</dbReference>
<evidence type="ECO:0000313" key="7">
    <source>
        <dbReference type="EMBL" id="TCD70529.1"/>
    </source>
</evidence>
<evidence type="ECO:0000256" key="1">
    <source>
        <dbReference type="ARBA" id="ARBA00023157"/>
    </source>
</evidence>
<evidence type="ECO:0000313" key="8">
    <source>
        <dbReference type="Proteomes" id="UP000292702"/>
    </source>
</evidence>
<comment type="caution">
    <text evidence="7">The sequence shown here is derived from an EMBL/GenBank/DDBJ whole genome shotgun (WGS) entry which is preliminary data.</text>
</comment>
<dbReference type="Gene3D" id="3.40.50.1820">
    <property type="entry name" value="alpha/beta hydrolase"/>
    <property type="match status" value="1"/>
</dbReference>
<dbReference type="Proteomes" id="UP000292702">
    <property type="component" value="Unassembled WGS sequence"/>
</dbReference>
<comment type="similarity">
    <text evidence="2">Belongs to the AB hydrolase superfamily. Lipase family. Class 3 subfamily.</text>
</comment>
<dbReference type="PANTHER" id="PTHR45856:SF25">
    <property type="entry name" value="FUNGAL LIPASE-LIKE DOMAIN-CONTAINING PROTEIN"/>
    <property type="match status" value="1"/>
</dbReference>
<keyword evidence="8" id="KW-1185">Reference proteome</keyword>
<proteinExistence type="inferred from homology"/>
<feature type="domain" description="Fungal lipase-type" evidence="6">
    <location>
        <begin position="121"/>
        <end position="258"/>
    </location>
</feature>
<organism evidence="7 8">
    <name type="scientific">Steccherinum ochraceum</name>
    <dbReference type="NCBI Taxonomy" id="92696"/>
    <lineage>
        <taxon>Eukaryota</taxon>
        <taxon>Fungi</taxon>
        <taxon>Dikarya</taxon>
        <taxon>Basidiomycota</taxon>
        <taxon>Agaricomycotina</taxon>
        <taxon>Agaricomycetes</taxon>
        <taxon>Polyporales</taxon>
        <taxon>Steccherinaceae</taxon>
        <taxon>Steccherinum</taxon>
    </lineage>
</organism>
<protein>
    <recommendedName>
        <fullName evidence="6">Fungal lipase-type domain-containing protein</fullName>
    </recommendedName>
</protein>
<comment type="catalytic activity">
    <reaction evidence="3">
        <text>a diacylglycerol + H2O = a monoacylglycerol + a fatty acid + H(+)</text>
        <dbReference type="Rhea" id="RHEA:32731"/>
        <dbReference type="ChEBI" id="CHEBI:15377"/>
        <dbReference type="ChEBI" id="CHEBI:15378"/>
        <dbReference type="ChEBI" id="CHEBI:17408"/>
        <dbReference type="ChEBI" id="CHEBI:18035"/>
        <dbReference type="ChEBI" id="CHEBI:28868"/>
    </reaction>
</comment>
<dbReference type="PANTHER" id="PTHR45856">
    <property type="entry name" value="ALPHA/BETA-HYDROLASES SUPERFAMILY PROTEIN"/>
    <property type="match status" value="1"/>
</dbReference>
<evidence type="ECO:0000256" key="3">
    <source>
        <dbReference type="ARBA" id="ARBA00047591"/>
    </source>
</evidence>
<feature type="signal peptide" evidence="5">
    <location>
        <begin position="1"/>
        <end position="18"/>
    </location>
</feature>
<evidence type="ECO:0000256" key="5">
    <source>
        <dbReference type="SAM" id="SignalP"/>
    </source>
</evidence>
<dbReference type="Pfam" id="PF01764">
    <property type="entry name" value="Lipase_3"/>
    <property type="match status" value="1"/>
</dbReference>
<name>A0A4R0RX43_9APHY</name>
<dbReference type="InterPro" id="IPR029058">
    <property type="entry name" value="AB_hydrolase_fold"/>
</dbReference>
<dbReference type="STRING" id="92696.A0A4R0RX43"/>
<evidence type="ECO:0000256" key="4">
    <source>
        <dbReference type="ARBA" id="ARBA00048461"/>
    </source>
</evidence>
<sequence>MLTWVVLLFFSVLARTAAVPVSERAAGTEVRDAVGDRLDVVTRSTSTVTTLSSAQLSALAPYTQFARAAYCPTSKITNWNCGEACKANSGFEVTLTGGDGNDVQLFFVGYWPAQNSVVVAHEGTDPTQFLSVLTDGSVLQKNLDTSLFPGVPSSVWIHGGFADAQAETASAILKETKRLISTKGATTVTLVGHSLGGAIAELDALFMKVNLPSNIHVKAVTYGTPRVGNAAWPAYFDSQVPDFVRVNNEKDIIPIVPGRGLGFAHPHGEIHIVAPNDAVSCPGDDDATDSQCTIATVPNIFVGDILDHLGPYQGINIGTPFCT</sequence>
<dbReference type="CDD" id="cd00519">
    <property type="entry name" value="Lipase_3"/>
    <property type="match status" value="1"/>
</dbReference>
<keyword evidence="5" id="KW-0732">Signal</keyword>
<feature type="chain" id="PRO_5020328068" description="Fungal lipase-type domain-containing protein" evidence="5">
    <location>
        <begin position="19"/>
        <end position="323"/>
    </location>
</feature>
<evidence type="ECO:0000256" key="2">
    <source>
        <dbReference type="ARBA" id="ARBA00043996"/>
    </source>
</evidence>
<comment type="catalytic activity">
    <reaction evidence="4">
        <text>a monoacylglycerol + H2O = glycerol + a fatty acid + H(+)</text>
        <dbReference type="Rhea" id="RHEA:15245"/>
        <dbReference type="ChEBI" id="CHEBI:15377"/>
        <dbReference type="ChEBI" id="CHEBI:15378"/>
        <dbReference type="ChEBI" id="CHEBI:17408"/>
        <dbReference type="ChEBI" id="CHEBI:17754"/>
        <dbReference type="ChEBI" id="CHEBI:28868"/>
    </reaction>
</comment>
<dbReference type="AlphaFoldDB" id="A0A4R0RX43"/>
<dbReference type="GO" id="GO:0006629">
    <property type="term" value="P:lipid metabolic process"/>
    <property type="evidence" value="ECO:0007669"/>
    <property type="project" value="InterPro"/>
</dbReference>
<dbReference type="EMBL" id="RWJN01000019">
    <property type="protein sequence ID" value="TCD70529.1"/>
    <property type="molecule type" value="Genomic_DNA"/>
</dbReference>
<evidence type="ECO:0000259" key="6">
    <source>
        <dbReference type="Pfam" id="PF01764"/>
    </source>
</evidence>
<dbReference type="InterPro" id="IPR051218">
    <property type="entry name" value="Sec_MonoDiacylglyc_Lipase"/>
</dbReference>
<reference evidence="7 8" key="1">
    <citation type="submission" date="2018-11" db="EMBL/GenBank/DDBJ databases">
        <title>Genome assembly of Steccherinum ochraceum LE-BIN_3174, the white-rot fungus of the Steccherinaceae family (The Residual Polyporoid clade, Polyporales, Basidiomycota).</title>
        <authorList>
            <person name="Fedorova T.V."/>
            <person name="Glazunova O.A."/>
            <person name="Landesman E.O."/>
            <person name="Moiseenko K.V."/>
            <person name="Psurtseva N.V."/>
            <person name="Savinova O.S."/>
            <person name="Shakhova N.V."/>
            <person name="Tyazhelova T.V."/>
            <person name="Vasina D.V."/>
        </authorList>
    </citation>
    <scope>NUCLEOTIDE SEQUENCE [LARGE SCALE GENOMIC DNA]</scope>
    <source>
        <strain evidence="7 8">LE-BIN_3174</strain>
    </source>
</reference>
<dbReference type="OrthoDB" id="426718at2759"/>
<gene>
    <name evidence="7" type="ORF">EIP91_002875</name>
</gene>
<dbReference type="SUPFAM" id="SSF53474">
    <property type="entry name" value="alpha/beta-Hydrolases"/>
    <property type="match status" value="1"/>
</dbReference>
<accession>A0A4R0RX43</accession>
<keyword evidence="1" id="KW-1015">Disulfide bond</keyword>